<comment type="caution">
    <text evidence="2">The sequence shown here is derived from an EMBL/GenBank/DDBJ whole genome shotgun (WGS) entry which is preliminary data.</text>
</comment>
<proteinExistence type="predicted"/>
<evidence type="ECO:0000313" key="2">
    <source>
        <dbReference type="EMBL" id="KAJ2784244.1"/>
    </source>
</evidence>
<evidence type="ECO:0000313" key="3">
    <source>
        <dbReference type="Proteomes" id="UP001140217"/>
    </source>
</evidence>
<feature type="coiled-coil region" evidence="1">
    <location>
        <begin position="141"/>
        <end position="168"/>
    </location>
</feature>
<accession>A0A9W8HKC2</accession>
<protein>
    <submittedName>
        <fullName evidence="2">Uncharacterized protein</fullName>
    </submittedName>
</protein>
<dbReference type="EMBL" id="JANBUL010000030">
    <property type="protein sequence ID" value="KAJ2784244.1"/>
    <property type="molecule type" value="Genomic_DNA"/>
</dbReference>
<reference evidence="2" key="1">
    <citation type="submission" date="2022-07" db="EMBL/GenBank/DDBJ databases">
        <title>Phylogenomic reconstructions and comparative analyses of Kickxellomycotina fungi.</title>
        <authorList>
            <person name="Reynolds N.K."/>
            <person name="Stajich J.E."/>
            <person name="Barry K."/>
            <person name="Grigoriev I.V."/>
            <person name="Crous P."/>
            <person name="Smith M.E."/>
        </authorList>
    </citation>
    <scope>NUCLEOTIDE SEQUENCE</scope>
    <source>
        <strain evidence="2">NBRC 105414</strain>
    </source>
</reference>
<organism evidence="2 3">
    <name type="scientific">Coemansia javaensis</name>
    <dbReference type="NCBI Taxonomy" id="2761396"/>
    <lineage>
        <taxon>Eukaryota</taxon>
        <taxon>Fungi</taxon>
        <taxon>Fungi incertae sedis</taxon>
        <taxon>Zoopagomycota</taxon>
        <taxon>Kickxellomycotina</taxon>
        <taxon>Kickxellomycetes</taxon>
        <taxon>Kickxellales</taxon>
        <taxon>Kickxellaceae</taxon>
        <taxon>Coemansia</taxon>
    </lineage>
</organism>
<sequence length="638" mass="64629">MEGELTADQAAQRLLALVDGVEAGGGGRRRPQLAASSISWGFHDSADTTGLLRWVAENLGAGRNGLAAGELELVEHLDRAGYRAEAEAEAAAAAGAGRSELELEPEAELAAQAAELAGRVGRLAGHVDTVRAQGAVLAGRADQMARAAAELRDEEERLGRALRAADGEAARLAGAYRGALDEAALAARALESRLGPGGGRRSLYQCGDAAGELGAAAQAGLGAAGARLAELLGAADRLPPPWRGFGAAGAQGAAALAALAADEHGRIARAAPRAAAAALELDVAGALVRAIAAEADRARAQGCAALLQRCHAAPPGAAAAARPFAAQLRAAVGGHAARLAAAAQADAGPAPTPAAAARALAHLDASAAALARALAARTDRVLGAALEALEPRARAVAALAQALAAERDVLGQWARMWAAAADSLDRSNAALERQRVRAPRPHRCHGGRPGEIQRHGAHCRFAPGAAAQVIAPDDRLALALKRLLAVPHGGNGSGGSGGSGDLAARLAEGAFAEGAFAEGAFTEGAFTEWAALLADARAHRRLLDDARRAVSAEAKAVAAASRQLDCSIADLAAALHGGDAYSGTEAPDVLPTSVRDALGELKHQASVMRQRVTKAAMLAEEPRRAVESEYAALFCQFY</sequence>
<dbReference type="AlphaFoldDB" id="A0A9W8HKC2"/>
<dbReference type="Proteomes" id="UP001140217">
    <property type="component" value="Unassembled WGS sequence"/>
</dbReference>
<name>A0A9W8HKC2_9FUNG</name>
<keyword evidence="3" id="KW-1185">Reference proteome</keyword>
<gene>
    <name evidence="2" type="ORF">H4R18_001232</name>
</gene>
<evidence type="ECO:0000256" key="1">
    <source>
        <dbReference type="SAM" id="Coils"/>
    </source>
</evidence>
<dbReference type="OrthoDB" id="5579028at2759"/>
<keyword evidence="1" id="KW-0175">Coiled coil</keyword>